<keyword evidence="6" id="KW-1185">Reference proteome</keyword>
<evidence type="ECO:0000256" key="1">
    <source>
        <dbReference type="ARBA" id="ARBA00022729"/>
    </source>
</evidence>
<evidence type="ECO:0000313" key="6">
    <source>
        <dbReference type="Proteomes" id="UP000184147"/>
    </source>
</evidence>
<evidence type="ECO:0000259" key="4">
    <source>
        <dbReference type="PROSITE" id="PS50198"/>
    </source>
</evidence>
<dbReference type="Proteomes" id="UP000184147">
    <property type="component" value="Unassembled WGS sequence"/>
</dbReference>
<keyword evidence="1 3" id="KW-0732">Signal</keyword>
<feature type="domain" description="PpiC" evidence="4">
    <location>
        <begin position="191"/>
        <end position="291"/>
    </location>
</feature>
<dbReference type="Gene3D" id="1.10.4030.10">
    <property type="entry name" value="Porin chaperone SurA, peptide-binding domain"/>
    <property type="match status" value="1"/>
</dbReference>
<evidence type="ECO:0000256" key="2">
    <source>
        <dbReference type="PROSITE-ProRule" id="PRU00278"/>
    </source>
</evidence>
<evidence type="ECO:0000256" key="3">
    <source>
        <dbReference type="SAM" id="SignalP"/>
    </source>
</evidence>
<evidence type="ECO:0000313" key="5">
    <source>
        <dbReference type="EMBL" id="SHF42481.1"/>
    </source>
</evidence>
<gene>
    <name evidence="5" type="ORF">SAMN05444377_108112</name>
</gene>
<dbReference type="OrthoDB" id="14196at2"/>
<reference evidence="5 6" key="1">
    <citation type="submission" date="2016-11" db="EMBL/GenBank/DDBJ databases">
        <authorList>
            <person name="Jaros S."/>
            <person name="Januszkiewicz K."/>
            <person name="Wedrychowicz H."/>
        </authorList>
    </citation>
    <scope>NUCLEOTIDE SEQUENCE [LARGE SCALE GENOMIC DNA]</scope>
    <source>
        <strain evidence="5 6">DSM 25660</strain>
    </source>
</reference>
<dbReference type="InterPro" id="IPR050280">
    <property type="entry name" value="OMP_Chaperone_SurA"/>
</dbReference>
<feature type="chain" id="PRO_5012386592" evidence="3">
    <location>
        <begin position="24"/>
        <end position="467"/>
    </location>
</feature>
<feature type="domain" description="PpiC" evidence="4">
    <location>
        <begin position="294"/>
        <end position="394"/>
    </location>
</feature>
<dbReference type="Gene3D" id="3.10.50.40">
    <property type="match status" value="2"/>
</dbReference>
<dbReference type="InterPro" id="IPR027304">
    <property type="entry name" value="Trigger_fact/SurA_dom_sf"/>
</dbReference>
<keyword evidence="2" id="KW-0697">Rotamase</keyword>
<dbReference type="PANTHER" id="PTHR47637">
    <property type="entry name" value="CHAPERONE SURA"/>
    <property type="match status" value="1"/>
</dbReference>
<proteinExistence type="predicted"/>
<dbReference type="PROSITE" id="PS50198">
    <property type="entry name" value="PPIC_PPIASE_2"/>
    <property type="match status" value="2"/>
</dbReference>
<protein>
    <submittedName>
        <fullName evidence="5">Periplasmic chaperone for outer membrane proteins SurA</fullName>
    </submittedName>
</protein>
<dbReference type="InterPro" id="IPR046357">
    <property type="entry name" value="PPIase_dom_sf"/>
</dbReference>
<feature type="signal peptide" evidence="3">
    <location>
        <begin position="1"/>
        <end position="23"/>
    </location>
</feature>
<name>A0A1M5BIZ2_9FLAO</name>
<dbReference type="AlphaFoldDB" id="A0A1M5BIZ2"/>
<dbReference type="STRING" id="1124188.SAMN05444377_108112"/>
<dbReference type="EMBL" id="FQVQ01000008">
    <property type="protein sequence ID" value="SHF42481.1"/>
    <property type="molecule type" value="Genomic_DNA"/>
</dbReference>
<dbReference type="Pfam" id="PF00639">
    <property type="entry name" value="Rotamase"/>
    <property type="match status" value="2"/>
</dbReference>
<sequence>MNNLFSFFRILSVFLFSIVAVSAQEIIPEKQPEKPVENQFRKKRIDGIVATVGDYNILDSEIDKTYLEIESQGQSTKDITRCQILGKLMEEKLYAHQAIQDSIQVKDEDVKERMNQQIDYMVEQLKSMDAVVKYFKKDNEDEFRTELFDILKQQQLASEMTKKIVGAVEITPEETRTFFKSLSKDDLPLIGAEVEVARIVINPKVSDDEKKVVIDRLKEIKNEVLNGASFTTKAVLYTEDPGSRSTGGYYKMNKKTPFVKEFKDIAFSLQEGEISEPFETEFGYHIIYLEKIRGQDLEIRHILLKPKVTSASLKEAREKAELVRKRIADKELTFEEAARKFSDEKETRANGGVLINPKTQDTHFELTKMDPEMYGQVSNLKGGEMTQVLFDDDGRNGKRYIIMSVTSKMEEHLADFSKDYTKIRELALKEKQLKAIAKWFDEKIKETYIKINAEYRDCKFTNNWLKQ</sequence>
<dbReference type="PANTHER" id="PTHR47637:SF1">
    <property type="entry name" value="CHAPERONE SURA"/>
    <property type="match status" value="1"/>
</dbReference>
<keyword evidence="2" id="KW-0413">Isomerase</keyword>
<organism evidence="5 6">
    <name type="scientific">Flavobacterium fontis</name>
    <dbReference type="NCBI Taxonomy" id="1124188"/>
    <lineage>
        <taxon>Bacteria</taxon>
        <taxon>Pseudomonadati</taxon>
        <taxon>Bacteroidota</taxon>
        <taxon>Flavobacteriia</taxon>
        <taxon>Flavobacteriales</taxon>
        <taxon>Flavobacteriaceae</taxon>
        <taxon>Flavobacterium</taxon>
    </lineage>
</organism>
<dbReference type="SUPFAM" id="SSF54534">
    <property type="entry name" value="FKBP-like"/>
    <property type="match status" value="2"/>
</dbReference>
<dbReference type="RefSeq" id="WP_073363357.1">
    <property type="nucleotide sequence ID" value="NZ_FQVQ01000008.1"/>
</dbReference>
<dbReference type="GO" id="GO:0003755">
    <property type="term" value="F:peptidyl-prolyl cis-trans isomerase activity"/>
    <property type="evidence" value="ECO:0007669"/>
    <property type="project" value="UniProtKB-KW"/>
</dbReference>
<dbReference type="SUPFAM" id="SSF109998">
    <property type="entry name" value="Triger factor/SurA peptide-binding domain-like"/>
    <property type="match status" value="1"/>
</dbReference>
<accession>A0A1M5BIZ2</accession>
<dbReference type="InterPro" id="IPR000297">
    <property type="entry name" value="PPIase_PpiC"/>
</dbReference>